<name>A0AAW2UU08_9LAMI</name>
<feature type="region of interest" description="Disordered" evidence="1">
    <location>
        <begin position="1"/>
        <end position="29"/>
    </location>
</feature>
<feature type="compositionally biased region" description="Basic and acidic residues" evidence="1">
    <location>
        <begin position="19"/>
        <end position="29"/>
    </location>
</feature>
<reference evidence="2" key="1">
    <citation type="submission" date="2020-06" db="EMBL/GenBank/DDBJ databases">
        <authorList>
            <person name="Li T."/>
            <person name="Hu X."/>
            <person name="Zhang T."/>
            <person name="Song X."/>
            <person name="Zhang H."/>
            <person name="Dai N."/>
            <person name="Sheng W."/>
            <person name="Hou X."/>
            <person name="Wei L."/>
        </authorList>
    </citation>
    <scope>NUCLEOTIDE SEQUENCE</scope>
    <source>
        <strain evidence="2">KEN1</strain>
        <tissue evidence="2">Leaf</tissue>
    </source>
</reference>
<organism evidence="2">
    <name type="scientific">Sesamum latifolium</name>
    <dbReference type="NCBI Taxonomy" id="2727402"/>
    <lineage>
        <taxon>Eukaryota</taxon>
        <taxon>Viridiplantae</taxon>
        <taxon>Streptophyta</taxon>
        <taxon>Embryophyta</taxon>
        <taxon>Tracheophyta</taxon>
        <taxon>Spermatophyta</taxon>
        <taxon>Magnoliopsida</taxon>
        <taxon>eudicotyledons</taxon>
        <taxon>Gunneridae</taxon>
        <taxon>Pentapetalae</taxon>
        <taxon>asterids</taxon>
        <taxon>lamiids</taxon>
        <taxon>Lamiales</taxon>
        <taxon>Pedaliaceae</taxon>
        <taxon>Sesamum</taxon>
    </lineage>
</organism>
<protein>
    <recommendedName>
        <fullName evidence="3">Gag-pol polyprotein</fullName>
    </recommendedName>
</protein>
<accession>A0AAW2UU08</accession>
<evidence type="ECO:0000256" key="1">
    <source>
        <dbReference type="SAM" id="MobiDB-lite"/>
    </source>
</evidence>
<evidence type="ECO:0008006" key="3">
    <source>
        <dbReference type="Google" id="ProtNLM"/>
    </source>
</evidence>
<reference evidence="2" key="2">
    <citation type="journal article" date="2024" name="Plant">
        <title>Genomic evolution and insights into agronomic trait innovations of Sesamum species.</title>
        <authorList>
            <person name="Miao H."/>
            <person name="Wang L."/>
            <person name="Qu L."/>
            <person name="Liu H."/>
            <person name="Sun Y."/>
            <person name="Le M."/>
            <person name="Wang Q."/>
            <person name="Wei S."/>
            <person name="Zheng Y."/>
            <person name="Lin W."/>
            <person name="Duan Y."/>
            <person name="Cao H."/>
            <person name="Xiong S."/>
            <person name="Wang X."/>
            <person name="Wei L."/>
            <person name="Li C."/>
            <person name="Ma Q."/>
            <person name="Ju M."/>
            <person name="Zhao R."/>
            <person name="Li G."/>
            <person name="Mu C."/>
            <person name="Tian Q."/>
            <person name="Mei H."/>
            <person name="Zhang T."/>
            <person name="Gao T."/>
            <person name="Zhang H."/>
        </authorList>
    </citation>
    <scope>NUCLEOTIDE SEQUENCE</scope>
    <source>
        <strain evidence="2">KEN1</strain>
    </source>
</reference>
<dbReference type="PANTHER" id="PTHR35046">
    <property type="entry name" value="ZINC KNUCKLE (CCHC-TYPE) FAMILY PROTEIN"/>
    <property type="match status" value="1"/>
</dbReference>
<dbReference type="Gene3D" id="3.10.10.10">
    <property type="entry name" value="HIV Type 1 Reverse Transcriptase, subunit A, domain 1"/>
    <property type="match status" value="1"/>
</dbReference>
<dbReference type="EMBL" id="JACGWN010000011">
    <property type="protein sequence ID" value="KAL0420359.1"/>
    <property type="molecule type" value="Genomic_DNA"/>
</dbReference>
<dbReference type="AlphaFoldDB" id="A0AAW2UU08"/>
<feature type="compositionally biased region" description="Basic residues" evidence="1">
    <location>
        <begin position="7"/>
        <end position="18"/>
    </location>
</feature>
<sequence length="151" mass="17339">MRDSKEGKKRSKVKRGKKNEREKDEEKESLLVAKKCEIKEALFSRENFIVLVYKEAMLNSSDLISSFPSVVTSILQDYEDVFPDEIPPGLPPIRGIKHQIDFMPGAFLPNRPAYRTNPEETKEIQRQIQEWMVKGYVKESLSPCAVPVARA</sequence>
<dbReference type="SUPFAM" id="SSF56672">
    <property type="entry name" value="DNA/RNA polymerases"/>
    <property type="match status" value="1"/>
</dbReference>
<proteinExistence type="predicted"/>
<gene>
    <name evidence="2" type="ORF">Slati_3058800</name>
</gene>
<evidence type="ECO:0000313" key="2">
    <source>
        <dbReference type="EMBL" id="KAL0420359.1"/>
    </source>
</evidence>
<dbReference type="PANTHER" id="PTHR35046:SF9">
    <property type="entry name" value="RNA-DIRECTED DNA POLYMERASE"/>
    <property type="match status" value="1"/>
</dbReference>
<dbReference type="InterPro" id="IPR043502">
    <property type="entry name" value="DNA/RNA_pol_sf"/>
</dbReference>
<comment type="caution">
    <text evidence="2">The sequence shown here is derived from an EMBL/GenBank/DDBJ whole genome shotgun (WGS) entry which is preliminary data.</text>
</comment>